<dbReference type="AlphaFoldDB" id="A0A6A5XN43"/>
<dbReference type="GeneID" id="54285690"/>
<dbReference type="PANTHER" id="PTHR35040">
    <property type="match status" value="1"/>
</dbReference>
<protein>
    <recommendedName>
        <fullName evidence="3">Spherulation-specific family 4</fullName>
    </recommendedName>
</protein>
<evidence type="ECO:0000313" key="2">
    <source>
        <dbReference type="Proteomes" id="UP000799778"/>
    </source>
</evidence>
<sequence>MPPANSANTNPNLNFTVIVNPCSGPCINRTIEAPYITELPRLREYKNIRTLGYVATNYTNKPIDLVLQEIDTYANWSAVLGGDAFHVDGIFFDETPGPYHWRSHEYLSAATAEVKKSEGLGQKIVVHNPGAIPYIPWNYLDIADITVVFEETFAKFIDAPNFNAIRDLPANSNLTKSHFAVMLHSVPNIPDELLAWVAAQLKTNVGWAFVSSVGQPGEYWHSFSSVFGAFIGHFAKA</sequence>
<dbReference type="OrthoDB" id="5342184at2759"/>
<accession>A0A6A5XN43</accession>
<dbReference type="PANTHER" id="PTHR35040:SF7">
    <property type="entry name" value="FIBRONECTIN TYPE-III DOMAIN-CONTAINING PROTEIN-RELATED"/>
    <property type="match status" value="1"/>
</dbReference>
<proteinExistence type="predicted"/>
<reference evidence="1" key="1">
    <citation type="journal article" date="2020" name="Stud. Mycol.">
        <title>101 Dothideomycetes genomes: a test case for predicting lifestyles and emergence of pathogens.</title>
        <authorList>
            <person name="Haridas S."/>
            <person name="Albert R."/>
            <person name="Binder M."/>
            <person name="Bloem J."/>
            <person name="Labutti K."/>
            <person name="Salamov A."/>
            <person name="Andreopoulos B."/>
            <person name="Baker S."/>
            <person name="Barry K."/>
            <person name="Bills G."/>
            <person name="Bluhm B."/>
            <person name="Cannon C."/>
            <person name="Castanera R."/>
            <person name="Culley D."/>
            <person name="Daum C."/>
            <person name="Ezra D."/>
            <person name="Gonzalez J."/>
            <person name="Henrissat B."/>
            <person name="Kuo A."/>
            <person name="Liang C."/>
            <person name="Lipzen A."/>
            <person name="Lutzoni F."/>
            <person name="Magnuson J."/>
            <person name="Mondo S."/>
            <person name="Nolan M."/>
            <person name="Ohm R."/>
            <person name="Pangilinan J."/>
            <person name="Park H.-J."/>
            <person name="Ramirez L."/>
            <person name="Alfaro M."/>
            <person name="Sun H."/>
            <person name="Tritt A."/>
            <person name="Yoshinaga Y."/>
            <person name="Zwiers L.-H."/>
            <person name="Turgeon B."/>
            <person name="Goodwin S."/>
            <person name="Spatafora J."/>
            <person name="Crous P."/>
            <person name="Grigoriev I."/>
        </authorList>
    </citation>
    <scope>NUCLEOTIDE SEQUENCE</scope>
    <source>
        <strain evidence="1">CBS 175.79</strain>
    </source>
</reference>
<dbReference type="RefSeq" id="XP_033383034.1">
    <property type="nucleotide sequence ID" value="XM_033528293.1"/>
</dbReference>
<dbReference type="EMBL" id="ML978070">
    <property type="protein sequence ID" value="KAF2014695.1"/>
    <property type="molecule type" value="Genomic_DNA"/>
</dbReference>
<dbReference type="InterPro" id="IPR021986">
    <property type="entry name" value="Spherulin4"/>
</dbReference>
<gene>
    <name evidence="1" type="ORF">BU24DRAFT_423595</name>
</gene>
<evidence type="ECO:0000313" key="1">
    <source>
        <dbReference type="EMBL" id="KAF2014695.1"/>
    </source>
</evidence>
<evidence type="ECO:0008006" key="3">
    <source>
        <dbReference type="Google" id="ProtNLM"/>
    </source>
</evidence>
<dbReference type="Proteomes" id="UP000799778">
    <property type="component" value="Unassembled WGS sequence"/>
</dbReference>
<name>A0A6A5XN43_9PLEO</name>
<keyword evidence="2" id="KW-1185">Reference proteome</keyword>
<dbReference type="Pfam" id="PF12138">
    <property type="entry name" value="Spherulin4"/>
    <property type="match status" value="1"/>
</dbReference>
<organism evidence="1 2">
    <name type="scientific">Aaosphaeria arxii CBS 175.79</name>
    <dbReference type="NCBI Taxonomy" id="1450172"/>
    <lineage>
        <taxon>Eukaryota</taxon>
        <taxon>Fungi</taxon>
        <taxon>Dikarya</taxon>
        <taxon>Ascomycota</taxon>
        <taxon>Pezizomycotina</taxon>
        <taxon>Dothideomycetes</taxon>
        <taxon>Pleosporomycetidae</taxon>
        <taxon>Pleosporales</taxon>
        <taxon>Pleosporales incertae sedis</taxon>
        <taxon>Aaosphaeria</taxon>
    </lineage>
</organism>